<evidence type="ECO:0000313" key="2">
    <source>
        <dbReference type="Proteomes" id="UP001139199"/>
    </source>
</evidence>
<keyword evidence="2" id="KW-1185">Reference proteome</keyword>
<dbReference type="Proteomes" id="UP001139199">
    <property type="component" value="Unassembled WGS sequence"/>
</dbReference>
<dbReference type="EMBL" id="JAJAPW010000004">
    <property type="protein sequence ID" value="MCB4799555.1"/>
    <property type="molecule type" value="Genomic_DNA"/>
</dbReference>
<evidence type="ECO:0000313" key="1">
    <source>
        <dbReference type="EMBL" id="MCB4799555.1"/>
    </source>
</evidence>
<reference evidence="1" key="1">
    <citation type="submission" date="2021-10" db="EMBL/GenBank/DDBJ databases">
        <title>Tamlana sargassums sp. nov., and Tamlana laminarinivorans sp. nov., two new bacteria isolated from the brown alga.</title>
        <authorList>
            <person name="Li J."/>
        </authorList>
    </citation>
    <scope>NUCLEOTIDE SEQUENCE</scope>
    <source>
        <strain evidence="1">PT2-4</strain>
    </source>
</reference>
<protein>
    <submittedName>
        <fullName evidence="1">Uncharacterized protein</fullName>
    </submittedName>
</protein>
<sequence>MIEKIKFKKASEKEMFLYCCLGEALCAVQIIEDALSHSIIIKKTEPSQKKEADNLLKKQRFYTFGRAINIAKKEALIPESLMIELSDLLKERNWLIHESLIENKDEFLSDSFFKKLSKKTKDISLKANKLQIKIELDLIEYTEKKGIDLSEIKSKMNKHYGI</sequence>
<comment type="caution">
    <text evidence="1">The sequence shown here is derived from an EMBL/GenBank/DDBJ whole genome shotgun (WGS) entry which is preliminary data.</text>
</comment>
<gene>
    <name evidence="1" type="ORF">LG649_11895</name>
</gene>
<name>A0A9X1I177_9FLAO</name>
<dbReference type="AlphaFoldDB" id="A0A9X1I177"/>
<proteinExistence type="predicted"/>
<dbReference type="RefSeq" id="WP_226544031.1">
    <property type="nucleotide sequence ID" value="NZ_JAJAPW010000004.1"/>
</dbReference>
<organism evidence="1 2">
    <name type="scientific">Neotamlana laminarinivorans</name>
    <dbReference type="NCBI Taxonomy" id="2883124"/>
    <lineage>
        <taxon>Bacteria</taxon>
        <taxon>Pseudomonadati</taxon>
        <taxon>Bacteroidota</taxon>
        <taxon>Flavobacteriia</taxon>
        <taxon>Flavobacteriales</taxon>
        <taxon>Flavobacteriaceae</taxon>
        <taxon>Neotamlana</taxon>
    </lineage>
</organism>
<accession>A0A9X1I177</accession>